<dbReference type="OrthoDB" id="1470350at2759"/>
<keyword evidence="11" id="KW-1185">Reference proteome</keyword>
<evidence type="ECO:0000256" key="1">
    <source>
        <dbReference type="ARBA" id="ARBA00001971"/>
    </source>
</evidence>
<dbReference type="SUPFAM" id="SSF48264">
    <property type="entry name" value="Cytochrome P450"/>
    <property type="match status" value="1"/>
</dbReference>
<dbReference type="InterPro" id="IPR050196">
    <property type="entry name" value="Cytochrome_P450_Monoox"/>
</dbReference>
<dbReference type="PANTHER" id="PTHR24291">
    <property type="entry name" value="CYTOCHROME P450 FAMILY 4"/>
    <property type="match status" value="1"/>
</dbReference>
<evidence type="ECO:0000256" key="7">
    <source>
        <dbReference type="ARBA" id="ARBA00023033"/>
    </source>
</evidence>
<evidence type="ECO:0000256" key="3">
    <source>
        <dbReference type="ARBA" id="ARBA00022617"/>
    </source>
</evidence>
<evidence type="ECO:0000256" key="6">
    <source>
        <dbReference type="ARBA" id="ARBA00023004"/>
    </source>
</evidence>
<name>A0A9N9TDQ2_DIABA</name>
<keyword evidence="5 9" id="KW-0560">Oxidoreductase</keyword>
<dbReference type="GO" id="GO:0020037">
    <property type="term" value="F:heme binding"/>
    <property type="evidence" value="ECO:0007669"/>
    <property type="project" value="InterPro"/>
</dbReference>
<evidence type="ECO:0000256" key="4">
    <source>
        <dbReference type="ARBA" id="ARBA00022723"/>
    </source>
</evidence>
<evidence type="ECO:0000313" key="11">
    <source>
        <dbReference type="Proteomes" id="UP001153709"/>
    </source>
</evidence>
<protein>
    <recommendedName>
        <fullName evidence="12">Cytochrome P450</fullName>
    </recommendedName>
</protein>
<feature type="binding site" description="axial binding residue" evidence="8">
    <location>
        <position position="416"/>
    </location>
    <ligand>
        <name>heme</name>
        <dbReference type="ChEBI" id="CHEBI:30413"/>
    </ligand>
    <ligandPart>
        <name>Fe</name>
        <dbReference type="ChEBI" id="CHEBI:18248"/>
    </ligandPart>
</feature>
<sequence>MDYYLGYILTVLLTIFRTIKNYIRSVILAWKLPGPTALPILGNVLILKNHTELIYLGNHAYNMYGKFFRVWCSILPAIFIYEPRHLKLILSTNKNNEKSLFYRALHNFIGEGLITNNGYKWKKNRKMIQPYFHMNILEKFVDLFTECSSRFVSKLEGEETVKITPFINDCVLDILHNGVLGVPFDKDSPYRKGELQAIERFVRPWLLFDSIFDRTTSANYEKKQKHSLHSYTKEVLNNRRQEIKKGPKMCFLDMFIEIADNNSQFTEDDIINEIVTFMLAGQDSVGATIAFAMFYLAKHPEIQDKVFKEISGIDDTQKITIKELNEMKYLEQVVKETLRMTPAVPIITRVLTEDVTLDETVFPCGTIIFISPFMTQRLPHVFPDPTRFNPDRFEESNLENIHPYAFLPFSLGPRNCIGYKFAMIEVKTVLFYVLKKFQLSVAKGKEELSLSYRATIRASGGIWVNLKHRKS</sequence>
<comment type="similarity">
    <text evidence="2 9">Belongs to the cytochrome P450 family.</text>
</comment>
<proteinExistence type="inferred from homology"/>
<evidence type="ECO:0008006" key="12">
    <source>
        <dbReference type="Google" id="ProtNLM"/>
    </source>
</evidence>
<keyword evidence="6 8" id="KW-0408">Iron</keyword>
<dbReference type="InterPro" id="IPR001128">
    <property type="entry name" value="Cyt_P450"/>
</dbReference>
<dbReference type="GO" id="GO:0004497">
    <property type="term" value="F:monooxygenase activity"/>
    <property type="evidence" value="ECO:0007669"/>
    <property type="project" value="UniProtKB-KW"/>
</dbReference>
<dbReference type="PRINTS" id="PR00385">
    <property type="entry name" value="P450"/>
</dbReference>
<dbReference type="Pfam" id="PF00067">
    <property type="entry name" value="p450"/>
    <property type="match status" value="1"/>
</dbReference>
<evidence type="ECO:0000313" key="10">
    <source>
        <dbReference type="EMBL" id="CAG9839484.1"/>
    </source>
</evidence>
<comment type="cofactor">
    <cofactor evidence="1 8">
        <name>heme</name>
        <dbReference type="ChEBI" id="CHEBI:30413"/>
    </cofactor>
</comment>
<keyword evidence="3 8" id="KW-0349">Heme</keyword>
<dbReference type="GO" id="GO:0005506">
    <property type="term" value="F:iron ion binding"/>
    <property type="evidence" value="ECO:0007669"/>
    <property type="project" value="InterPro"/>
</dbReference>
<accession>A0A9N9TDQ2</accession>
<keyword evidence="4 8" id="KW-0479">Metal-binding</keyword>
<reference evidence="10" key="1">
    <citation type="submission" date="2022-01" db="EMBL/GenBank/DDBJ databases">
        <authorList>
            <person name="King R."/>
        </authorList>
    </citation>
    <scope>NUCLEOTIDE SEQUENCE</scope>
</reference>
<dbReference type="GO" id="GO:0016705">
    <property type="term" value="F:oxidoreductase activity, acting on paired donors, with incorporation or reduction of molecular oxygen"/>
    <property type="evidence" value="ECO:0007669"/>
    <property type="project" value="InterPro"/>
</dbReference>
<dbReference type="InterPro" id="IPR002401">
    <property type="entry name" value="Cyt_P450_E_grp-I"/>
</dbReference>
<gene>
    <name evidence="10" type="ORF">DIABBA_LOCUS12247</name>
</gene>
<dbReference type="CDD" id="cd20628">
    <property type="entry name" value="CYP4"/>
    <property type="match status" value="1"/>
</dbReference>
<dbReference type="PRINTS" id="PR00463">
    <property type="entry name" value="EP450I"/>
</dbReference>
<dbReference type="Gene3D" id="1.10.630.10">
    <property type="entry name" value="Cytochrome P450"/>
    <property type="match status" value="1"/>
</dbReference>
<evidence type="ECO:0000256" key="8">
    <source>
        <dbReference type="PIRSR" id="PIRSR602401-1"/>
    </source>
</evidence>
<dbReference type="PANTHER" id="PTHR24291:SF177">
    <property type="entry name" value="CYTOCHROME P450 4AA1-RELATED"/>
    <property type="match status" value="1"/>
</dbReference>
<organism evidence="10 11">
    <name type="scientific">Diabrotica balteata</name>
    <name type="common">Banded cucumber beetle</name>
    <dbReference type="NCBI Taxonomy" id="107213"/>
    <lineage>
        <taxon>Eukaryota</taxon>
        <taxon>Metazoa</taxon>
        <taxon>Ecdysozoa</taxon>
        <taxon>Arthropoda</taxon>
        <taxon>Hexapoda</taxon>
        <taxon>Insecta</taxon>
        <taxon>Pterygota</taxon>
        <taxon>Neoptera</taxon>
        <taxon>Endopterygota</taxon>
        <taxon>Coleoptera</taxon>
        <taxon>Polyphaga</taxon>
        <taxon>Cucujiformia</taxon>
        <taxon>Chrysomeloidea</taxon>
        <taxon>Chrysomelidae</taxon>
        <taxon>Galerucinae</taxon>
        <taxon>Diabroticina</taxon>
        <taxon>Diabroticites</taxon>
        <taxon>Diabrotica</taxon>
    </lineage>
</organism>
<dbReference type="InterPro" id="IPR017972">
    <property type="entry name" value="Cyt_P450_CS"/>
</dbReference>
<dbReference type="AlphaFoldDB" id="A0A9N9TDQ2"/>
<dbReference type="Proteomes" id="UP001153709">
    <property type="component" value="Chromosome 8"/>
</dbReference>
<evidence type="ECO:0000256" key="5">
    <source>
        <dbReference type="ARBA" id="ARBA00023002"/>
    </source>
</evidence>
<evidence type="ECO:0000256" key="9">
    <source>
        <dbReference type="RuleBase" id="RU000461"/>
    </source>
</evidence>
<dbReference type="EMBL" id="OU898283">
    <property type="protein sequence ID" value="CAG9839484.1"/>
    <property type="molecule type" value="Genomic_DNA"/>
</dbReference>
<evidence type="ECO:0000256" key="2">
    <source>
        <dbReference type="ARBA" id="ARBA00010617"/>
    </source>
</evidence>
<dbReference type="InterPro" id="IPR036396">
    <property type="entry name" value="Cyt_P450_sf"/>
</dbReference>
<dbReference type="PROSITE" id="PS00086">
    <property type="entry name" value="CYTOCHROME_P450"/>
    <property type="match status" value="1"/>
</dbReference>
<keyword evidence="7 9" id="KW-0503">Monooxygenase</keyword>